<keyword evidence="2" id="KW-0808">Transferase</keyword>
<dbReference type="Pfam" id="PF08238">
    <property type="entry name" value="Sel1"/>
    <property type="match status" value="3"/>
</dbReference>
<keyword evidence="3" id="KW-1185">Reference proteome</keyword>
<dbReference type="GO" id="GO:0004674">
    <property type="term" value="F:protein serine/threonine kinase activity"/>
    <property type="evidence" value="ECO:0007669"/>
    <property type="project" value="TreeGrafter"/>
</dbReference>
<dbReference type="Gene3D" id="1.25.40.10">
    <property type="entry name" value="Tetratricopeptide repeat domain"/>
    <property type="match status" value="1"/>
</dbReference>
<dbReference type="Pfam" id="PF07714">
    <property type="entry name" value="PK_Tyr_Ser-Thr"/>
    <property type="match status" value="1"/>
</dbReference>
<name>A0A397V530_9GLOM</name>
<dbReference type="InterPro" id="IPR011009">
    <property type="entry name" value="Kinase-like_dom_sf"/>
</dbReference>
<dbReference type="Gene3D" id="1.10.510.10">
    <property type="entry name" value="Transferase(Phosphotransferase) domain 1"/>
    <property type="match status" value="1"/>
</dbReference>
<dbReference type="GO" id="GO:0005524">
    <property type="term" value="F:ATP binding"/>
    <property type="evidence" value="ECO:0007669"/>
    <property type="project" value="InterPro"/>
</dbReference>
<sequence length="531" mass="60855">MENDDLTKERLVKDTTQLSFINYQKLADENDPDGMYRLGYCYEHGIGVEKDKKKAFIYYQKSADMNNSNGMYQVGYCYYLGIGIDKNKHKAFENYHKSAEMNNLNGIYKTTICYYYGIGVEKNEEKSFEWFENRPEYGKCAHCNEDNLSEVWCLRCDPDIETQWTSGNIDIDDFIKTFQLRAFSYESLIEWIPFDRLDKIIKVGKGGFGSVYRATWLDGVRKIEKIKKDDNNYSYKRSRDSNKIVALKTLSNSETNVNSLEFLSEFKNHMQCILFGSKLRIYGLTHDPKTNEYLMVLQYANGGNIHKVLQSNFNELTWEFKLNQLSYISKDLTDIHEAGYIHADFHSGNILHNNGASYVADLGLSKKNNETSTSGIYGVMPYVPPEVLLGEQQFTQAADIYGFGVIMTEIATGKRPFDGRKFNAKLGAEICKGLRPNCGSETPNCYVELANLCMNSDPQKRPVAWRIYVTIGDWLKKLASNDENNEIKKQFSNADKIIKTLPIIPQNHSDSMYTSKAINTQKISSAIKDNN</sequence>
<dbReference type="InterPro" id="IPR006597">
    <property type="entry name" value="Sel1-like"/>
</dbReference>
<accession>A0A397V530</accession>
<proteinExistence type="predicted"/>
<dbReference type="PANTHER" id="PTHR44329">
    <property type="entry name" value="SERINE/THREONINE-PROTEIN KINASE TNNI3K-RELATED"/>
    <property type="match status" value="1"/>
</dbReference>
<dbReference type="InterPro" id="IPR000719">
    <property type="entry name" value="Prot_kinase_dom"/>
</dbReference>
<dbReference type="SUPFAM" id="SSF81901">
    <property type="entry name" value="HCP-like"/>
    <property type="match status" value="1"/>
</dbReference>
<dbReference type="AlphaFoldDB" id="A0A397V530"/>
<dbReference type="Proteomes" id="UP000266673">
    <property type="component" value="Unassembled WGS sequence"/>
</dbReference>
<dbReference type="InterPro" id="IPR001245">
    <property type="entry name" value="Ser-Thr/Tyr_kinase_cat_dom"/>
</dbReference>
<comment type="caution">
    <text evidence="2">The sequence shown here is derived from an EMBL/GenBank/DDBJ whole genome shotgun (WGS) entry which is preliminary data.</text>
</comment>
<protein>
    <submittedName>
        <fullName evidence="2">Kinase-like domain-containing protein</fullName>
    </submittedName>
</protein>
<dbReference type="PROSITE" id="PS50011">
    <property type="entry name" value="PROTEIN_KINASE_DOM"/>
    <property type="match status" value="1"/>
</dbReference>
<dbReference type="STRING" id="44941.A0A397V530"/>
<dbReference type="SUPFAM" id="SSF56112">
    <property type="entry name" value="Protein kinase-like (PK-like)"/>
    <property type="match status" value="1"/>
</dbReference>
<evidence type="ECO:0000313" key="2">
    <source>
        <dbReference type="EMBL" id="RIB17031.1"/>
    </source>
</evidence>
<keyword evidence="2" id="KW-0418">Kinase</keyword>
<feature type="domain" description="Protein kinase" evidence="1">
    <location>
        <begin position="197"/>
        <end position="475"/>
    </location>
</feature>
<dbReference type="InterPro" id="IPR051681">
    <property type="entry name" value="Ser/Thr_Kinases-Pseudokinases"/>
</dbReference>
<dbReference type="InterPro" id="IPR011990">
    <property type="entry name" value="TPR-like_helical_dom_sf"/>
</dbReference>
<gene>
    <name evidence="2" type="ORF">C2G38_2188414</name>
</gene>
<dbReference type="PANTHER" id="PTHR44329:SF289">
    <property type="entry name" value="SERINE_THREONINE-PROTEIN KINASE VIK"/>
    <property type="match status" value="1"/>
</dbReference>
<evidence type="ECO:0000259" key="1">
    <source>
        <dbReference type="PROSITE" id="PS50011"/>
    </source>
</evidence>
<organism evidence="2 3">
    <name type="scientific">Gigaspora rosea</name>
    <dbReference type="NCBI Taxonomy" id="44941"/>
    <lineage>
        <taxon>Eukaryota</taxon>
        <taxon>Fungi</taxon>
        <taxon>Fungi incertae sedis</taxon>
        <taxon>Mucoromycota</taxon>
        <taxon>Glomeromycotina</taxon>
        <taxon>Glomeromycetes</taxon>
        <taxon>Diversisporales</taxon>
        <taxon>Gigasporaceae</taxon>
        <taxon>Gigaspora</taxon>
    </lineage>
</organism>
<dbReference type="EMBL" id="QKWP01000635">
    <property type="protein sequence ID" value="RIB17031.1"/>
    <property type="molecule type" value="Genomic_DNA"/>
</dbReference>
<dbReference type="SMART" id="SM00671">
    <property type="entry name" value="SEL1"/>
    <property type="match status" value="3"/>
</dbReference>
<evidence type="ECO:0000313" key="3">
    <source>
        <dbReference type="Proteomes" id="UP000266673"/>
    </source>
</evidence>
<reference evidence="2 3" key="1">
    <citation type="submission" date="2018-06" db="EMBL/GenBank/DDBJ databases">
        <title>Comparative genomics reveals the genomic features of Rhizophagus irregularis, R. cerebriforme, R. diaphanum and Gigaspora rosea, and their symbiotic lifestyle signature.</title>
        <authorList>
            <person name="Morin E."/>
            <person name="San Clemente H."/>
            <person name="Chen E.C.H."/>
            <person name="De La Providencia I."/>
            <person name="Hainaut M."/>
            <person name="Kuo A."/>
            <person name="Kohler A."/>
            <person name="Murat C."/>
            <person name="Tang N."/>
            <person name="Roy S."/>
            <person name="Loubradou J."/>
            <person name="Henrissat B."/>
            <person name="Grigoriev I.V."/>
            <person name="Corradi N."/>
            <person name="Roux C."/>
            <person name="Martin F.M."/>
        </authorList>
    </citation>
    <scope>NUCLEOTIDE SEQUENCE [LARGE SCALE GENOMIC DNA]</scope>
    <source>
        <strain evidence="2 3">DAOM 194757</strain>
    </source>
</reference>